<dbReference type="PANTHER" id="PTHR11647">
    <property type="entry name" value="HYDRANTOINASE/DIHYDROPYRIMIDINASE FAMILY MEMBER"/>
    <property type="match status" value="1"/>
</dbReference>
<dbReference type="GO" id="GO:0016812">
    <property type="term" value="F:hydrolase activity, acting on carbon-nitrogen (but not peptide) bonds, in cyclic amides"/>
    <property type="evidence" value="ECO:0007669"/>
    <property type="project" value="TreeGrafter"/>
</dbReference>
<dbReference type="InterPro" id="IPR011059">
    <property type="entry name" value="Metal-dep_hydrolase_composite"/>
</dbReference>
<comment type="caution">
    <text evidence="2">The sequence shown here is derived from an EMBL/GenBank/DDBJ whole genome shotgun (WGS) entry which is preliminary data.</text>
</comment>
<sequence length="543" mass="58431">MSPGRILLHGGDLVDGTGAERRRADVWVEDGRISAVTEVRPDIASDTASGTDAHRLDVSESVVFPGFIDVHAHDDLALLRPGGVEPKVMQGVTVDVVGNCGHGCAPVATDPRMQASYSGPVLGRFPETLPWQSFPEYLDQLSTTGLRTNAVALVPHGALRASITGYARRPLDTRELARATRDLDEALARGAAGLSLGLMYAPGDVADQAELVALARVVAAHDGILAAHIRSEGDDIIGSLRELLDIARRSEVRVQLSHLKVVSPRNRGRMPEILALLDAARSEGIDITADVYPYPAGSTTAAALFPGWTLSDGVPGLLASLETPAERARIITSMYQPWQQKENNFQALGAHGILLAGFQQPDNASYEGARLSEVAEKRGIDAAECLCQLMTEERGELTVVMFQMHEDDVATALSWPWSLIGSDGLPVQSPYTHPRMYGTFARVLSEYVRKRGLLTLEEATRRMTALPAERFRIPGRGVIRAGAAADLVVASPERIEDHATFAAPRHFPKHVRAVLVNGEFATLDGIATENTAGALLPIERSTI</sequence>
<dbReference type="Gene3D" id="2.30.40.10">
    <property type="entry name" value="Urease, subunit C, domain 1"/>
    <property type="match status" value="1"/>
</dbReference>
<organism evidence="2 3">
    <name type="scientific">Streptomyces oceani</name>
    <dbReference type="NCBI Taxonomy" id="1075402"/>
    <lineage>
        <taxon>Bacteria</taxon>
        <taxon>Bacillati</taxon>
        <taxon>Actinomycetota</taxon>
        <taxon>Actinomycetes</taxon>
        <taxon>Kitasatosporales</taxon>
        <taxon>Streptomycetaceae</taxon>
        <taxon>Streptomyces</taxon>
    </lineage>
</organism>
<dbReference type="GO" id="GO:0005829">
    <property type="term" value="C:cytosol"/>
    <property type="evidence" value="ECO:0007669"/>
    <property type="project" value="TreeGrafter"/>
</dbReference>
<accession>A0A1E7KKB0</accession>
<dbReference type="InterPro" id="IPR032466">
    <property type="entry name" value="Metal_Hydrolase"/>
</dbReference>
<dbReference type="InterPro" id="IPR013108">
    <property type="entry name" value="Amidohydro_3"/>
</dbReference>
<dbReference type="Gene3D" id="3.20.20.140">
    <property type="entry name" value="Metal-dependent hydrolases"/>
    <property type="match status" value="1"/>
</dbReference>
<dbReference type="EMBL" id="LJGU01000114">
    <property type="protein sequence ID" value="OEV04297.1"/>
    <property type="molecule type" value="Genomic_DNA"/>
</dbReference>
<evidence type="ECO:0000313" key="2">
    <source>
        <dbReference type="EMBL" id="OEV04297.1"/>
    </source>
</evidence>
<dbReference type="GO" id="GO:0016811">
    <property type="term" value="F:hydrolase activity, acting on carbon-nitrogen (but not peptide) bonds, in linear amides"/>
    <property type="evidence" value="ECO:0007669"/>
    <property type="project" value="InterPro"/>
</dbReference>
<dbReference type="RefSeq" id="WP_070196045.1">
    <property type="nucleotide sequence ID" value="NZ_LJGU01000114.1"/>
</dbReference>
<evidence type="ECO:0000313" key="3">
    <source>
        <dbReference type="Proteomes" id="UP000176101"/>
    </source>
</evidence>
<feature type="domain" description="Amidohydrolase 3" evidence="1">
    <location>
        <begin position="392"/>
        <end position="519"/>
    </location>
</feature>
<feature type="domain" description="Amidohydrolase 3" evidence="1">
    <location>
        <begin position="61"/>
        <end position="233"/>
    </location>
</feature>
<dbReference type="InterPro" id="IPR050378">
    <property type="entry name" value="Metallo-dep_Hydrolases_sf"/>
</dbReference>
<proteinExistence type="predicted"/>
<dbReference type="PATRIC" id="fig|1075402.3.peg.4601"/>
<dbReference type="InterPro" id="IPR023100">
    <property type="entry name" value="D-aminoacylase_insert_dom_sf"/>
</dbReference>
<dbReference type="Gene3D" id="3.30.1490.130">
    <property type="entry name" value="D-aminoacylase. Domain 3"/>
    <property type="match status" value="1"/>
</dbReference>
<keyword evidence="3" id="KW-1185">Reference proteome</keyword>
<dbReference type="SUPFAM" id="SSF51338">
    <property type="entry name" value="Composite domain of metallo-dependent hydrolases"/>
    <property type="match status" value="1"/>
</dbReference>
<evidence type="ECO:0000259" key="1">
    <source>
        <dbReference type="Pfam" id="PF07969"/>
    </source>
</evidence>
<dbReference type="CDD" id="cd01297">
    <property type="entry name" value="D-aminoacylase"/>
    <property type="match status" value="1"/>
</dbReference>
<dbReference type="Proteomes" id="UP000176101">
    <property type="component" value="Unassembled WGS sequence"/>
</dbReference>
<dbReference type="SUPFAM" id="SSF51556">
    <property type="entry name" value="Metallo-dependent hydrolases"/>
    <property type="match status" value="1"/>
</dbReference>
<dbReference type="Pfam" id="PF07969">
    <property type="entry name" value="Amidohydro_3"/>
    <property type="match status" value="2"/>
</dbReference>
<dbReference type="STRING" id="1075402.AN216_08905"/>
<reference evidence="2 3" key="1">
    <citation type="journal article" date="2016" name="Front. Microbiol.">
        <title>Comparative Genomics Analysis of Streptomyces Species Reveals Their Adaptation to the Marine Environment and Their Diversity at the Genomic Level.</title>
        <authorList>
            <person name="Tian X."/>
            <person name="Zhang Z."/>
            <person name="Yang T."/>
            <person name="Chen M."/>
            <person name="Li J."/>
            <person name="Chen F."/>
            <person name="Yang J."/>
            <person name="Li W."/>
            <person name="Zhang B."/>
            <person name="Zhang Z."/>
            <person name="Wu J."/>
            <person name="Zhang C."/>
            <person name="Long L."/>
            <person name="Xiao J."/>
        </authorList>
    </citation>
    <scope>NUCLEOTIDE SEQUENCE [LARGE SCALE GENOMIC DNA]</scope>
    <source>
        <strain evidence="2 3">SCSIO 02100</strain>
    </source>
</reference>
<dbReference type="AlphaFoldDB" id="A0A1E7KKB0"/>
<protein>
    <recommendedName>
        <fullName evidence="1">Amidohydrolase 3 domain-containing protein</fullName>
    </recommendedName>
</protein>
<dbReference type="PANTHER" id="PTHR11647:SF1">
    <property type="entry name" value="COLLAPSIN RESPONSE MEDIATOR PROTEIN"/>
    <property type="match status" value="1"/>
</dbReference>
<gene>
    <name evidence="2" type="ORF">AN216_08905</name>
</gene>
<name>A0A1E7KKB0_9ACTN</name>